<keyword evidence="2" id="KW-0677">Repeat</keyword>
<dbReference type="AlphaFoldDB" id="A0AAD8MDZ6"/>
<protein>
    <submittedName>
        <fullName evidence="5">WD repeat-containing protein tag-125-like protein</fullName>
    </submittedName>
</protein>
<feature type="repeat" description="WD" evidence="3">
    <location>
        <begin position="201"/>
        <end position="242"/>
    </location>
</feature>
<evidence type="ECO:0000256" key="2">
    <source>
        <dbReference type="ARBA" id="ARBA00022737"/>
    </source>
</evidence>
<dbReference type="SMART" id="SM00320">
    <property type="entry name" value="WD40"/>
    <property type="match status" value="7"/>
</dbReference>
<feature type="repeat" description="WD" evidence="3">
    <location>
        <begin position="337"/>
        <end position="366"/>
    </location>
</feature>
<dbReference type="InterPro" id="IPR015943">
    <property type="entry name" value="WD40/YVTN_repeat-like_dom_sf"/>
</dbReference>
<feature type="compositionally biased region" description="Pro residues" evidence="4">
    <location>
        <begin position="65"/>
        <end position="79"/>
    </location>
</feature>
<sequence length="436" mass="47410">MEITEEPVITKVPTLAVREKRHIMNLVRSISLNNYSNSSESLSFAPPCYSSPCSPLRLFGDSPPSATPVPPPSTTPVPPPKHDKSLTAVTYKCTSSVLTKDGQILCIAQLNGAIAYTGSESNVIRIWKLPEFTEVGQLKSKAKMVVALQVSNDRVFAAYADCKIRVWSRRSCGEGTKHVRLATIPKTGSYVRSYISGKDKMMKHMAPISSIDVSLSDDLIYSASLDKTVKVWRNSDLKCIETIQAHSAPVNAIVVAENGVLYTASDDATVKVWRRNFGSDNSCLHALIVALQAKSSPVKTLTLNDDAGILYGGCADGCIHYWLKGWFLGQLQYGGMLQGHTHAILCLASFGKFVISGSADSTVRIWVKPQDGEHNYVAVLKGHRGPVKSLVAYPVRGLEDSDQDGCVVCTGSMDGVLKLWRVRCSTKQGFNGIVLD</sequence>
<dbReference type="Proteomes" id="UP001237642">
    <property type="component" value="Unassembled WGS sequence"/>
</dbReference>
<organism evidence="5 6">
    <name type="scientific">Heracleum sosnowskyi</name>
    <dbReference type="NCBI Taxonomy" id="360622"/>
    <lineage>
        <taxon>Eukaryota</taxon>
        <taxon>Viridiplantae</taxon>
        <taxon>Streptophyta</taxon>
        <taxon>Embryophyta</taxon>
        <taxon>Tracheophyta</taxon>
        <taxon>Spermatophyta</taxon>
        <taxon>Magnoliopsida</taxon>
        <taxon>eudicotyledons</taxon>
        <taxon>Gunneridae</taxon>
        <taxon>Pentapetalae</taxon>
        <taxon>asterids</taxon>
        <taxon>campanulids</taxon>
        <taxon>Apiales</taxon>
        <taxon>Apiaceae</taxon>
        <taxon>Apioideae</taxon>
        <taxon>apioid superclade</taxon>
        <taxon>Tordylieae</taxon>
        <taxon>Tordyliinae</taxon>
        <taxon>Heracleum</taxon>
    </lineage>
</organism>
<dbReference type="InterPro" id="IPR036322">
    <property type="entry name" value="WD40_repeat_dom_sf"/>
</dbReference>
<feature type="repeat" description="WD" evidence="3">
    <location>
        <begin position="243"/>
        <end position="273"/>
    </location>
</feature>
<reference evidence="5" key="2">
    <citation type="submission" date="2023-05" db="EMBL/GenBank/DDBJ databases">
        <authorList>
            <person name="Schelkunov M.I."/>
        </authorList>
    </citation>
    <scope>NUCLEOTIDE SEQUENCE</scope>
    <source>
        <strain evidence="5">Hsosn_3</strain>
        <tissue evidence="5">Leaf</tissue>
    </source>
</reference>
<dbReference type="PROSITE" id="PS50082">
    <property type="entry name" value="WD_REPEATS_2"/>
    <property type="match status" value="3"/>
</dbReference>
<dbReference type="PANTHER" id="PTHR22844:SF342">
    <property type="entry name" value="AND WD40 DOMAIN PROTEIN, PUTATIVE-RELATED"/>
    <property type="match status" value="1"/>
</dbReference>
<proteinExistence type="predicted"/>
<keyword evidence="6" id="KW-1185">Reference proteome</keyword>
<dbReference type="PROSITE" id="PS50294">
    <property type="entry name" value="WD_REPEATS_REGION"/>
    <property type="match status" value="3"/>
</dbReference>
<name>A0AAD8MDZ6_9APIA</name>
<dbReference type="PRINTS" id="PR00320">
    <property type="entry name" value="GPROTEINBRPT"/>
</dbReference>
<dbReference type="EMBL" id="JAUIZM010000008">
    <property type="protein sequence ID" value="KAK1369214.1"/>
    <property type="molecule type" value="Genomic_DNA"/>
</dbReference>
<evidence type="ECO:0000313" key="6">
    <source>
        <dbReference type="Proteomes" id="UP001237642"/>
    </source>
</evidence>
<comment type="caution">
    <text evidence="5">The sequence shown here is derived from an EMBL/GenBank/DDBJ whole genome shotgun (WGS) entry which is preliminary data.</text>
</comment>
<evidence type="ECO:0000256" key="1">
    <source>
        <dbReference type="ARBA" id="ARBA00022574"/>
    </source>
</evidence>
<dbReference type="InterPro" id="IPR020472">
    <property type="entry name" value="WD40_PAC1"/>
</dbReference>
<dbReference type="Gene3D" id="2.130.10.10">
    <property type="entry name" value="YVTN repeat-like/Quinoprotein amine dehydrogenase"/>
    <property type="match status" value="2"/>
</dbReference>
<keyword evidence="1 3" id="KW-0853">WD repeat</keyword>
<evidence type="ECO:0000256" key="3">
    <source>
        <dbReference type="PROSITE-ProRule" id="PRU00221"/>
    </source>
</evidence>
<dbReference type="InterPro" id="IPR045182">
    <property type="entry name" value="JINGUBANG-like"/>
</dbReference>
<dbReference type="InterPro" id="IPR001680">
    <property type="entry name" value="WD40_rpt"/>
</dbReference>
<feature type="region of interest" description="Disordered" evidence="4">
    <location>
        <begin position="60"/>
        <end position="82"/>
    </location>
</feature>
<dbReference type="SUPFAM" id="SSF50978">
    <property type="entry name" value="WD40 repeat-like"/>
    <property type="match status" value="1"/>
</dbReference>
<dbReference type="Pfam" id="PF00400">
    <property type="entry name" value="WD40"/>
    <property type="match status" value="4"/>
</dbReference>
<gene>
    <name evidence="5" type="ORF">POM88_035306</name>
</gene>
<evidence type="ECO:0000313" key="5">
    <source>
        <dbReference type="EMBL" id="KAK1369214.1"/>
    </source>
</evidence>
<accession>A0AAD8MDZ6</accession>
<reference evidence="5" key="1">
    <citation type="submission" date="2023-02" db="EMBL/GenBank/DDBJ databases">
        <title>Genome of toxic invasive species Heracleum sosnowskyi carries increased number of genes despite the absence of recent whole-genome duplications.</title>
        <authorList>
            <person name="Schelkunov M."/>
            <person name="Shtratnikova V."/>
            <person name="Makarenko M."/>
            <person name="Klepikova A."/>
            <person name="Omelchenko D."/>
            <person name="Novikova G."/>
            <person name="Obukhova E."/>
            <person name="Bogdanov V."/>
            <person name="Penin A."/>
            <person name="Logacheva M."/>
        </authorList>
    </citation>
    <scope>NUCLEOTIDE SEQUENCE</scope>
    <source>
        <strain evidence="5">Hsosn_3</strain>
        <tissue evidence="5">Leaf</tissue>
    </source>
</reference>
<evidence type="ECO:0000256" key="4">
    <source>
        <dbReference type="SAM" id="MobiDB-lite"/>
    </source>
</evidence>
<dbReference type="PANTHER" id="PTHR22844">
    <property type="entry name" value="F-BOX AND WD40 DOMAIN PROTEIN"/>
    <property type="match status" value="1"/>
</dbReference>